<dbReference type="Proteomes" id="UP000015347">
    <property type="component" value="Unassembled WGS sequence"/>
</dbReference>
<gene>
    <name evidence="1" type="ORF">Salmuc_01726</name>
</gene>
<evidence type="ECO:0000313" key="1">
    <source>
        <dbReference type="EMBL" id="EPX83951.1"/>
    </source>
</evidence>
<dbReference type="HOGENOM" id="CLU_1785532_0_0_5"/>
<organism evidence="1 2">
    <name type="scientific">Salipiger mucosus DSM 16094</name>
    <dbReference type="NCBI Taxonomy" id="1123237"/>
    <lineage>
        <taxon>Bacteria</taxon>
        <taxon>Pseudomonadati</taxon>
        <taxon>Pseudomonadota</taxon>
        <taxon>Alphaproteobacteria</taxon>
        <taxon>Rhodobacterales</taxon>
        <taxon>Roseobacteraceae</taxon>
        <taxon>Salipiger</taxon>
    </lineage>
</organism>
<comment type="caution">
    <text evidence="1">The sequence shown here is derived from an EMBL/GenBank/DDBJ whole genome shotgun (WGS) entry which is preliminary data.</text>
</comment>
<evidence type="ECO:0000313" key="2">
    <source>
        <dbReference type="Proteomes" id="UP000015347"/>
    </source>
</evidence>
<reference evidence="2" key="1">
    <citation type="journal article" date="2014" name="Stand. Genomic Sci.">
        <title>Genome sequence of the exopolysaccharide-producing Salipiger mucosus type strain (DSM 16094(T)), a moderately halophilic member of the Roseobacter clade.</title>
        <authorList>
            <person name="Riedel T."/>
            <person name="Spring S."/>
            <person name="Fiebig A."/>
            <person name="Petersen J."/>
            <person name="Kyrpides N.C."/>
            <person name="Goker M."/>
            <person name="Klenk H.P."/>
        </authorList>
    </citation>
    <scope>NUCLEOTIDE SEQUENCE [LARGE SCALE GENOMIC DNA]</scope>
    <source>
        <strain evidence="2">DSM 16094</strain>
    </source>
</reference>
<name>S9QRC2_9RHOB</name>
<accession>S9QRC2</accession>
<keyword evidence="2" id="KW-1185">Reference proteome</keyword>
<dbReference type="AlphaFoldDB" id="S9QRC2"/>
<proteinExistence type="predicted"/>
<dbReference type="EMBL" id="APVH01000013">
    <property type="protein sequence ID" value="EPX83951.1"/>
    <property type="molecule type" value="Genomic_DNA"/>
</dbReference>
<sequence length="145" mass="16208">MCGDGHVYNPRTDDVQLDLDTDCLFESREAAEEAVRQSKGLHLVDEAAEGSPDEVDVSHFSSLRFEKSFFWVDENDLGHLCERHQATVFGAAVFVEYPDFDIETQVLTERGNCPVAKYPDYIGQIAEIYPGMEKVEPEPSPVPGP</sequence>
<protein>
    <submittedName>
        <fullName evidence="1">Uncharacterized protein</fullName>
    </submittedName>
</protein>